<dbReference type="GO" id="GO:0003950">
    <property type="term" value="F:NAD+ poly-ADP-ribosyltransferase activity"/>
    <property type="evidence" value="ECO:0007669"/>
    <property type="project" value="InterPro"/>
</dbReference>
<comment type="caution">
    <text evidence="5">The sequence shown here is derived from an EMBL/GenBank/DDBJ whole genome shotgun (WGS) entry which is preliminary data.</text>
</comment>
<name>A0A1S2VEW1_9BACT</name>
<evidence type="ECO:0000256" key="1">
    <source>
        <dbReference type="ARBA" id="ARBA00022676"/>
    </source>
</evidence>
<dbReference type="SUPFAM" id="SSF56399">
    <property type="entry name" value="ADP-ribosylation"/>
    <property type="match status" value="1"/>
</dbReference>
<dbReference type="RefSeq" id="WP_071505654.1">
    <property type="nucleotide sequence ID" value="NZ_MORL01000019.1"/>
</dbReference>
<organism evidence="5 6">
    <name type="scientific">Arsenicibacter rosenii</name>
    <dbReference type="NCBI Taxonomy" id="1750698"/>
    <lineage>
        <taxon>Bacteria</taxon>
        <taxon>Pseudomonadati</taxon>
        <taxon>Bacteroidota</taxon>
        <taxon>Cytophagia</taxon>
        <taxon>Cytophagales</taxon>
        <taxon>Spirosomataceae</taxon>
        <taxon>Arsenicibacter</taxon>
    </lineage>
</organism>
<proteinExistence type="predicted"/>
<feature type="domain" description="PARP catalytic" evidence="4">
    <location>
        <begin position="250"/>
        <end position="457"/>
    </location>
</feature>
<sequence>MLGSVIQRVKDWINPADALKTIQTVTVPAASVAATVSSTLTPQQAASVSRKPVLRVSKLIMVTAENNNKYYEMREQADGTFTVEYGRIGGSKAVATYPINQWDKKFREKVAKGYVDQTHLFAVQGPSTDAGSIKDDAVRGLISRLMELANRSISQNYVVTADQVTRKQVERAQEILDELAAMLRQDLDPQVFNARLIELFKIIPRKMGKVNDHLLKIKPTDKDALQQLHNQVSGEQDTLDVMRGQVEMNEQQAGPDEAPKDLLASLNLTVAPVTDDRVITLIKRMMGTDADKFDAAFSVRQELTQTAFDAHVGQSHNPKTQLLWHGSRSENWMSILKNGLVLRPASAVITGKMFGYGIYFADQFSKSLNYTSLHGATWARGNQREGYLAIYEVHVGEQLELTQHELWHMSLDQEALHKINRRYDSVFARRGISLLKNEYIVYNQAQCTVRYMVRIKL</sequence>
<dbReference type="Proteomes" id="UP000181790">
    <property type="component" value="Unassembled WGS sequence"/>
</dbReference>
<evidence type="ECO:0000313" key="5">
    <source>
        <dbReference type="EMBL" id="OIN56736.1"/>
    </source>
</evidence>
<gene>
    <name evidence="5" type="ORF">BLX24_23445</name>
</gene>
<reference evidence="5 6" key="1">
    <citation type="submission" date="2016-10" db="EMBL/GenBank/DDBJ databases">
        <title>Arsenicibacter rosenii gen. nov., sp. nov., an efficient arsenic-methylating bacterium isolated from an arsenic-contaminated paddy soil.</title>
        <authorList>
            <person name="Huang K."/>
        </authorList>
    </citation>
    <scope>NUCLEOTIDE SEQUENCE [LARGE SCALE GENOMIC DNA]</scope>
    <source>
        <strain evidence="5 6">SM-1</strain>
    </source>
</reference>
<dbReference type="Gene3D" id="3.90.228.10">
    <property type="match status" value="1"/>
</dbReference>
<evidence type="ECO:0000259" key="4">
    <source>
        <dbReference type="PROSITE" id="PS51059"/>
    </source>
</evidence>
<evidence type="ECO:0000256" key="3">
    <source>
        <dbReference type="ARBA" id="ARBA00023027"/>
    </source>
</evidence>
<dbReference type="GO" id="GO:0006302">
    <property type="term" value="P:double-strand break repair"/>
    <property type="evidence" value="ECO:0007669"/>
    <property type="project" value="TreeGrafter"/>
</dbReference>
<dbReference type="Pfam" id="PF00644">
    <property type="entry name" value="PARP"/>
    <property type="match status" value="1"/>
</dbReference>
<dbReference type="PANTHER" id="PTHR10459:SF117">
    <property type="entry name" value="POLY [ADP-RIBOSE] POLYMERASE TANKYRASE"/>
    <property type="match status" value="1"/>
</dbReference>
<evidence type="ECO:0000256" key="2">
    <source>
        <dbReference type="ARBA" id="ARBA00022679"/>
    </source>
</evidence>
<dbReference type="GO" id="GO:1990404">
    <property type="term" value="F:NAD+-protein mono-ADP-ribosyltransferase activity"/>
    <property type="evidence" value="ECO:0007669"/>
    <property type="project" value="TreeGrafter"/>
</dbReference>
<dbReference type="AlphaFoldDB" id="A0A1S2VEW1"/>
<dbReference type="InterPro" id="IPR012317">
    <property type="entry name" value="Poly(ADP-ribose)pol_cat_dom"/>
</dbReference>
<protein>
    <submittedName>
        <fullName evidence="5">ADP-ribose polymerase</fullName>
    </submittedName>
</protein>
<dbReference type="InterPro" id="IPR050800">
    <property type="entry name" value="ARTD/PARP"/>
</dbReference>
<accession>A0A1S2VEW1</accession>
<keyword evidence="6" id="KW-1185">Reference proteome</keyword>
<dbReference type="PANTHER" id="PTHR10459">
    <property type="entry name" value="DNA LIGASE"/>
    <property type="match status" value="1"/>
</dbReference>
<dbReference type="OrthoDB" id="4640276at2"/>
<keyword evidence="3" id="KW-0520">NAD</keyword>
<dbReference type="PROSITE" id="PS51059">
    <property type="entry name" value="PARP_CATALYTIC"/>
    <property type="match status" value="1"/>
</dbReference>
<keyword evidence="2" id="KW-0808">Transferase</keyword>
<dbReference type="GO" id="GO:0070212">
    <property type="term" value="P:protein poly-ADP-ribosylation"/>
    <property type="evidence" value="ECO:0007669"/>
    <property type="project" value="TreeGrafter"/>
</dbReference>
<dbReference type="EMBL" id="MORL01000019">
    <property type="protein sequence ID" value="OIN56736.1"/>
    <property type="molecule type" value="Genomic_DNA"/>
</dbReference>
<keyword evidence="1" id="KW-0328">Glycosyltransferase</keyword>
<evidence type="ECO:0000313" key="6">
    <source>
        <dbReference type="Proteomes" id="UP000181790"/>
    </source>
</evidence>